<evidence type="ECO:0000256" key="1">
    <source>
        <dbReference type="SAM" id="MobiDB-lite"/>
    </source>
</evidence>
<feature type="compositionally biased region" description="Polar residues" evidence="1">
    <location>
        <begin position="691"/>
        <end position="704"/>
    </location>
</feature>
<feature type="compositionally biased region" description="Basic and acidic residues" evidence="1">
    <location>
        <begin position="801"/>
        <end position="817"/>
    </location>
</feature>
<proteinExistence type="predicted"/>
<feature type="compositionally biased region" description="Basic and acidic residues" evidence="1">
    <location>
        <begin position="756"/>
        <end position="769"/>
    </location>
</feature>
<feature type="compositionally biased region" description="Low complexity" evidence="1">
    <location>
        <begin position="20"/>
        <end position="29"/>
    </location>
</feature>
<protein>
    <recommendedName>
        <fullName evidence="3">Pre-rRNA-processing protein RIX1 N-terminal domain-containing protein</fullName>
    </recommendedName>
</protein>
<dbReference type="PANTHER" id="PTHR34105">
    <property type="entry name" value="PROLINE-, GLUTAMIC ACID- AND LEUCINE-RICH PROTEIN 1"/>
    <property type="match status" value="1"/>
</dbReference>
<accession>A0A7S1ZC03</accession>
<sequence>MTALSRVFGVGRPNGGSGGNSTSSRQLSSSVVRASADTVLSICEHAREKRPDDGSTGDYCASVEREIISSIGSKLLSGLAKTTSYLLNSINDNFQEGGEEEEENVITQAIASCLRASASIILLLGTTLSRSTSALSELKSAAWSSFGLLRSTASFSDVVKASSVVLASLSLAGNSDGDLPSELWSSSLQRTTHLLADAIHSSFPVRNFASSSSSGRTTAETATSQKKRGGNDKIDDEHDNIVWSQTVQKTLATQSERIEAFESRMYNISRLFLSLLRVEGCDDDDVSYNLLSSAIPVKDILDVAETMLSFPTASEARYNSTRPRLRDTVVEDGLLSPRSAVHVANFIKSTGHELFDCLLSCIRHGGALEYGRRISRIALSGLQSGCSRALRRAVDDPSIAVSSSSSNNKMRRRWLHGSVVLRTRAVRSVRAAILTLKSNSVVIPSDDVSGVDGSSSSSSSMGKAIVLVCGCLLEQISFNEEDLDAGGVVDNWGTVGERVGLIDACAEALSSCIATCGGYIPSSIRSTIDSVMFTCLSTLDHGIGGTPPPLRVLHASTKVSLLRLGIDCVCAPWSDGGTSGLVGIVRKAAAVLKSDRDNAVSSAAHSALCVIDALATPRAPPLTFVSRNSYGMPVTMERGLSSSAILQGIQAARNEEAVEREKKRKESELRSAKEKTIENDKKRAREESKRNNGNVAASLKESSLSPINKSANSKIILEKDAVPNEKKAVVDNTSNSSTTIQTEKMEETSETDMDMADPKDDTESAKTEAENQNSTIPTVTKNSTEDNQSTEKPTNGFIPKMDTDVSMDEKLDVKDEGLAGEDDNTDDDEAFPDIIDCDPDEDDL</sequence>
<dbReference type="AlphaFoldDB" id="A0A7S1ZC03"/>
<evidence type="ECO:0000313" key="2">
    <source>
        <dbReference type="EMBL" id="CAD9333986.1"/>
    </source>
</evidence>
<feature type="region of interest" description="Disordered" evidence="1">
    <location>
        <begin position="727"/>
        <end position="844"/>
    </location>
</feature>
<dbReference type="PANTHER" id="PTHR34105:SF1">
    <property type="entry name" value="PROLINE-, GLUTAMIC ACID- AND LEUCINE-RICH PROTEIN 1"/>
    <property type="match status" value="1"/>
</dbReference>
<feature type="compositionally biased region" description="Basic and acidic residues" evidence="1">
    <location>
        <begin position="229"/>
        <end position="238"/>
    </location>
</feature>
<reference evidence="2" key="1">
    <citation type="submission" date="2021-01" db="EMBL/GenBank/DDBJ databases">
        <authorList>
            <person name="Corre E."/>
            <person name="Pelletier E."/>
            <person name="Niang G."/>
            <person name="Scheremetjew M."/>
            <person name="Finn R."/>
            <person name="Kale V."/>
            <person name="Holt S."/>
            <person name="Cochrane G."/>
            <person name="Meng A."/>
            <person name="Brown T."/>
            <person name="Cohen L."/>
        </authorList>
    </citation>
    <scope>NUCLEOTIDE SEQUENCE</scope>
    <source>
        <strain evidence="2">Pop2</strain>
    </source>
</reference>
<gene>
    <name evidence="2" type="ORF">DBRI1063_LOCUS13074</name>
</gene>
<dbReference type="GO" id="GO:0006364">
    <property type="term" value="P:rRNA processing"/>
    <property type="evidence" value="ECO:0007669"/>
    <property type="project" value="TreeGrafter"/>
</dbReference>
<feature type="compositionally biased region" description="Basic and acidic residues" evidence="1">
    <location>
        <begin position="654"/>
        <end position="690"/>
    </location>
</feature>
<evidence type="ECO:0008006" key="3">
    <source>
        <dbReference type="Google" id="ProtNLM"/>
    </source>
</evidence>
<organism evidence="2">
    <name type="scientific">Ditylum brightwellii</name>
    <dbReference type="NCBI Taxonomy" id="49249"/>
    <lineage>
        <taxon>Eukaryota</taxon>
        <taxon>Sar</taxon>
        <taxon>Stramenopiles</taxon>
        <taxon>Ochrophyta</taxon>
        <taxon>Bacillariophyta</taxon>
        <taxon>Mediophyceae</taxon>
        <taxon>Lithodesmiophycidae</taxon>
        <taxon>Lithodesmiales</taxon>
        <taxon>Lithodesmiaceae</taxon>
        <taxon>Ditylum</taxon>
    </lineage>
</organism>
<feature type="region of interest" description="Disordered" evidence="1">
    <location>
        <begin position="207"/>
        <end position="238"/>
    </location>
</feature>
<feature type="compositionally biased region" description="Polar residues" evidence="1">
    <location>
        <begin position="770"/>
        <end position="793"/>
    </location>
</feature>
<feature type="compositionally biased region" description="Acidic residues" evidence="1">
    <location>
        <begin position="818"/>
        <end position="844"/>
    </location>
</feature>
<feature type="region of interest" description="Disordered" evidence="1">
    <location>
        <begin position="654"/>
        <end position="704"/>
    </location>
</feature>
<name>A0A7S1ZC03_9STRA</name>
<feature type="compositionally biased region" description="Polar residues" evidence="1">
    <location>
        <begin position="731"/>
        <end position="742"/>
    </location>
</feature>
<dbReference type="EMBL" id="HBGN01020538">
    <property type="protein sequence ID" value="CAD9333986.1"/>
    <property type="molecule type" value="Transcribed_RNA"/>
</dbReference>
<feature type="region of interest" description="Disordered" evidence="1">
    <location>
        <begin position="1"/>
        <end position="29"/>
    </location>
</feature>
<feature type="compositionally biased region" description="Polar residues" evidence="1">
    <location>
        <begin position="208"/>
        <end position="224"/>
    </location>
</feature>
<dbReference type="GO" id="GO:0005634">
    <property type="term" value="C:nucleus"/>
    <property type="evidence" value="ECO:0007669"/>
    <property type="project" value="TreeGrafter"/>
</dbReference>